<sequence length="305" mass="33198">MDWVGRVAGLRQWSANGVRAPHKPLLVLYALGRFQREGGGELVYGAVEEDLKELLAEYGPGRKTTPAYPFHHLVSDGVWQVRTDHGSGSPGSGVRELRESGAAGQLVPELAADLRREPDLLGRLARTLLDLHFPPSLHGELCQAVGLDLEYDGTPAPVPGQRQRQRDPAVRERVLIAYEYRCAFCGYDGRIGRVPVGLEAAHVRWWALDGPDDVDNALCLCSLHHKLFDKGVLGVSAAYEVMVSHRFVGHSPAARDQVVTLAGRPLLGPQPGRPRIAEGHRAWHAGQVFQGDPRPAADTVRPAGA</sequence>
<comment type="caution">
    <text evidence="3">The sequence shown here is derived from an EMBL/GenBank/DDBJ whole genome shotgun (WGS) entry which is preliminary data.</text>
</comment>
<gene>
    <name evidence="3" type="ORF">ITX44_38025</name>
</gene>
<feature type="domain" description="HNH nuclease" evidence="1">
    <location>
        <begin position="182"/>
        <end position="235"/>
    </location>
</feature>
<keyword evidence="4" id="KW-1185">Reference proteome</keyword>
<dbReference type="InterPro" id="IPR058813">
    <property type="entry name" value="DNA-SBD_ScoMcrA"/>
</dbReference>
<dbReference type="Gene3D" id="1.10.30.50">
    <property type="match status" value="1"/>
</dbReference>
<dbReference type="PIRSF" id="PIRSF030850">
    <property type="entry name" value="UCP030850"/>
    <property type="match status" value="1"/>
</dbReference>
<dbReference type="CDD" id="cd00085">
    <property type="entry name" value="HNHc"/>
    <property type="match status" value="1"/>
</dbReference>
<dbReference type="EMBL" id="JADKYB010000033">
    <property type="protein sequence ID" value="MBM9510260.1"/>
    <property type="molecule type" value="Genomic_DNA"/>
</dbReference>
<dbReference type="InterPro" id="IPR003615">
    <property type="entry name" value="HNH_nuc"/>
</dbReference>
<dbReference type="RefSeq" id="WP_205364037.1">
    <property type="nucleotide sequence ID" value="NZ_JADKYB010000033.1"/>
</dbReference>
<dbReference type="NCBIfam" id="NF045808">
    <property type="entry name" value="PT-DNA_restrict"/>
    <property type="match status" value="1"/>
</dbReference>
<evidence type="ECO:0000259" key="1">
    <source>
        <dbReference type="Pfam" id="PF13391"/>
    </source>
</evidence>
<dbReference type="Pfam" id="PF13391">
    <property type="entry name" value="HNH_2"/>
    <property type="match status" value="1"/>
</dbReference>
<reference evidence="3 4" key="1">
    <citation type="submission" date="2021-01" db="EMBL/GenBank/DDBJ databases">
        <title>Streptomyces acididurans sp. nov., isolated from a peat swamp forest soil.</title>
        <authorList>
            <person name="Chantavorakit T."/>
            <person name="Duangmal K."/>
        </authorList>
    </citation>
    <scope>NUCLEOTIDE SEQUENCE [LARGE SCALE GENOMIC DNA]</scope>
    <source>
        <strain evidence="3 4">KK5PA1</strain>
    </source>
</reference>
<feature type="domain" description="ScoMcrA-like DNA sulfur-binding" evidence="2">
    <location>
        <begin position="4"/>
        <end position="148"/>
    </location>
</feature>
<dbReference type="GO" id="GO:0004519">
    <property type="term" value="F:endonuclease activity"/>
    <property type="evidence" value="ECO:0007669"/>
    <property type="project" value="UniProtKB-KW"/>
</dbReference>
<keyword evidence="3" id="KW-0255">Endonuclease</keyword>
<evidence type="ECO:0000313" key="4">
    <source>
        <dbReference type="Proteomes" id="UP000749040"/>
    </source>
</evidence>
<keyword evidence="3" id="KW-0378">Hydrolase</keyword>
<name>A0ABS2U6X0_9ACTN</name>
<dbReference type="Pfam" id="PF26340">
    <property type="entry name" value="DNA-SBD_ScoMcrA"/>
    <property type="match status" value="1"/>
</dbReference>
<evidence type="ECO:0000313" key="3">
    <source>
        <dbReference type="EMBL" id="MBM9510260.1"/>
    </source>
</evidence>
<evidence type="ECO:0000259" key="2">
    <source>
        <dbReference type="Pfam" id="PF26340"/>
    </source>
</evidence>
<accession>A0ABS2U6X0</accession>
<dbReference type="InterPro" id="IPR011396">
    <property type="entry name" value="PT_DNA_restrict"/>
</dbReference>
<keyword evidence="3" id="KW-0540">Nuclease</keyword>
<protein>
    <submittedName>
        <fullName evidence="3">HNH endonuclease</fullName>
    </submittedName>
</protein>
<organism evidence="3 4">
    <name type="scientific">Actinacidiphila acididurans</name>
    <dbReference type="NCBI Taxonomy" id="2784346"/>
    <lineage>
        <taxon>Bacteria</taxon>
        <taxon>Bacillati</taxon>
        <taxon>Actinomycetota</taxon>
        <taxon>Actinomycetes</taxon>
        <taxon>Kitasatosporales</taxon>
        <taxon>Streptomycetaceae</taxon>
        <taxon>Actinacidiphila</taxon>
    </lineage>
</organism>
<dbReference type="Proteomes" id="UP000749040">
    <property type="component" value="Unassembled WGS sequence"/>
</dbReference>
<proteinExistence type="predicted"/>